<keyword evidence="2" id="KW-1185">Reference proteome</keyword>
<organism evidence="1 2">
    <name type="scientific">Leucogyrophana mollusca</name>
    <dbReference type="NCBI Taxonomy" id="85980"/>
    <lineage>
        <taxon>Eukaryota</taxon>
        <taxon>Fungi</taxon>
        <taxon>Dikarya</taxon>
        <taxon>Basidiomycota</taxon>
        <taxon>Agaricomycotina</taxon>
        <taxon>Agaricomycetes</taxon>
        <taxon>Agaricomycetidae</taxon>
        <taxon>Boletales</taxon>
        <taxon>Boletales incertae sedis</taxon>
        <taxon>Leucogyrophana</taxon>
    </lineage>
</organism>
<accession>A0ACB8B0D5</accession>
<evidence type="ECO:0000313" key="2">
    <source>
        <dbReference type="Proteomes" id="UP000790709"/>
    </source>
</evidence>
<evidence type="ECO:0000313" key="1">
    <source>
        <dbReference type="EMBL" id="KAH7918573.1"/>
    </source>
</evidence>
<reference evidence="1" key="1">
    <citation type="journal article" date="2021" name="New Phytol.">
        <title>Evolutionary innovations through gain and loss of genes in the ectomycorrhizal Boletales.</title>
        <authorList>
            <person name="Wu G."/>
            <person name="Miyauchi S."/>
            <person name="Morin E."/>
            <person name="Kuo A."/>
            <person name="Drula E."/>
            <person name="Varga T."/>
            <person name="Kohler A."/>
            <person name="Feng B."/>
            <person name="Cao Y."/>
            <person name="Lipzen A."/>
            <person name="Daum C."/>
            <person name="Hundley H."/>
            <person name="Pangilinan J."/>
            <person name="Johnson J."/>
            <person name="Barry K."/>
            <person name="LaButti K."/>
            <person name="Ng V."/>
            <person name="Ahrendt S."/>
            <person name="Min B."/>
            <person name="Choi I.G."/>
            <person name="Park H."/>
            <person name="Plett J.M."/>
            <person name="Magnuson J."/>
            <person name="Spatafora J.W."/>
            <person name="Nagy L.G."/>
            <person name="Henrissat B."/>
            <person name="Grigoriev I.V."/>
            <person name="Yang Z.L."/>
            <person name="Xu J."/>
            <person name="Martin F.M."/>
        </authorList>
    </citation>
    <scope>NUCLEOTIDE SEQUENCE</scope>
    <source>
        <strain evidence="1">KUC20120723A-06</strain>
    </source>
</reference>
<dbReference type="EMBL" id="MU266766">
    <property type="protein sequence ID" value="KAH7918573.1"/>
    <property type="molecule type" value="Genomic_DNA"/>
</dbReference>
<name>A0ACB8B0D5_9AGAM</name>
<sequence>MDLLDTRYYRISALPGLTKRVKASRMLTSYVDRSKSTLPMYHNYLHVEVSLTISTWPACLSLPLGNRVWTQTYVLPVTEPFYIRISATFRTCVVRPILVFICWRRSGPGKTIGRVEIKTENENVISSPISGSSLLVVGPPLRSLRSKTRKQSGMTCAAPQTCFSLGTCRALFMPGHSLV</sequence>
<protein>
    <submittedName>
        <fullName evidence="1">Uncharacterized protein</fullName>
    </submittedName>
</protein>
<comment type="caution">
    <text evidence="1">The sequence shown here is derived from an EMBL/GenBank/DDBJ whole genome shotgun (WGS) entry which is preliminary data.</text>
</comment>
<dbReference type="Proteomes" id="UP000790709">
    <property type="component" value="Unassembled WGS sequence"/>
</dbReference>
<proteinExistence type="predicted"/>
<gene>
    <name evidence="1" type="ORF">BV22DRAFT_905099</name>
</gene>